<keyword evidence="2" id="KW-1185">Reference proteome</keyword>
<dbReference type="EMBL" id="JAULSV010000002">
    <property type="protein sequence ID" value="KAK0651023.1"/>
    <property type="molecule type" value="Genomic_DNA"/>
</dbReference>
<evidence type="ECO:0000313" key="2">
    <source>
        <dbReference type="Proteomes" id="UP001174936"/>
    </source>
</evidence>
<comment type="caution">
    <text evidence="1">The sequence shown here is derived from an EMBL/GenBank/DDBJ whole genome shotgun (WGS) entry which is preliminary data.</text>
</comment>
<reference evidence="1" key="1">
    <citation type="submission" date="2023-06" db="EMBL/GenBank/DDBJ databases">
        <title>Genome-scale phylogeny and comparative genomics of the fungal order Sordariales.</title>
        <authorList>
            <consortium name="Lawrence Berkeley National Laboratory"/>
            <person name="Hensen N."/>
            <person name="Bonometti L."/>
            <person name="Westerberg I."/>
            <person name="Brannstrom I.O."/>
            <person name="Guillou S."/>
            <person name="Cros-Aarteil S."/>
            <person name="Calhoun S."/>
            <person name="Haridas S."/>
            <person name="Kuo A."/>
            <person name="Mondo S."/>
            <person name="Pangilinan J."/>
            <person name="Riley R."/>
            <person name="Labutti K."/>
            <person name="Andreopoulos B."/>
            <person name="Lipzen A."/>
            <person name="Chen C."/>
            <person name="Yanf M."/>
            <person name="Daum C."/>
            <person name="Ng V."/>
            <person name="Clum A."/>
            <person name="Steindorff A."/>
            <person name="Ohm R."/>
            <person name="Martin F."/>
            <person name="Silar P."/>
            <person name="Natvig D."/>
            <person name="Lalanne C."/>
            <person name="Gautier V."/>
            <person name="Ament-Velasquez S.L."/>
            <person name="Kruys A."/>
            <person name="Hutchinson M.I."/>
            <person name="Powell A.J."/>
            <person name="Barry K."/>
            <person name="Miller A.N."/>
            <person name="Grigoriev I.V."/>
            <person name="Debuchy R."/>
            <person name="Gladieux P."/>
            <person name="Thoren M.H."/>
            <person name="Johannesson H."/>
        </authorList>
    </citation>
    <scope>NUCLEOTIDE SEQUENCE</scope>
    <source>
        <strain evidence="1">SMH2532-1</strain>
    </source>
</reference>
<sequence>MPGASHLGAGTEVGIEGSKFERIFPARPLQERIPSALPDVLDAAQEPLPVDATAQPDARGLHVHLEFPSRPMQIRDASPSGLFRWRWENSAAGCLVLQPEQ</sequence>
<proteinExistence type="predicted"/>
<organism evidence="1 2">
    <name type="scientific">Cercophora newfieldiana</name>
    <dbReference type="NCBI Taxonomy" id="92897"/>
    <lineage>
        <taxon>Eukaryota</taxon>
        <taxon>Fungi</taxon>
        <taxon>Dikarya</taxon>
        <taxon>Ascomycota</taxon>
        <taxon>Pezizomycotina</taxon>
        <taxon>Sordariomycetes</taxon>
        <taxon>Sordariomycetidae</taxon>
        <taxon>Sordariales</taxon>
        <taxon>Lasiosphaeriaceae</taxon>
        <taxon>Cercophora</taxon>
    </lineage>
</organism>
<accession>A0AA40CVT9</accession>
<name>A0AA40CVT9_9PEZI</name>
<dbReference type="Proteomes" id="UP001174936">
    <property type="component" value="Unassembled WGS sequence"/>
</dbReference>
<evidence type="ECO:0000313" key="1">
    <source>
        <dbReference type="EMBL" id="KAK0651023.1"/>
    </source>
</evidence>
<dbReference type="AlphaFoldDB" id="A0AA40CVT9"/>
<gene>
    <name evidence="1" type="ORF">B0T16DRAFT_403029</name>
</gene>
<protein>
    <submittedName>
        <fullName evidence="1">Uncharacterized protein</fullName>
    </submittedName>
</protein>